<dbReference type="InParanoid" id="A0A330L2K4"/>
<dbReference type="InterPro" id="IPR007848">
    <property type="entry name" value="Small_mtfrase_dom"/>
</dbReference>
<evidence type="ECO:0000259" key="7">
    <source>
        <dbReference type="Pfam" id="PF17827"/>
    </source>
</evidence>
<dbReference type="EC" id="2.1.1.297" evidence="5"/>
<feature type="domain" description="Release factor glutamine methyltransferase N-terminal" evidence="7">
    <location>
        <begin position="15"/>
        <end position="84"/>
    </location>
</feature>
<keyword evidence="1 5" id="KW-0489">Methyltransferase</keyword>
<dbReference type="FunCoup" id="A0A330L2K4">
    <property type="interactions" value="453"/>
</dbReference>
<dbReference type="PROSITE" id="PS00092">
    <property type="entry name" value="N6_MTASE"/>
    <property type="match status" value="1"/>
</dbReference>
<keyword evidence="3 5" id="KW-0949">S-adenosyl-L-methionine</keyword>
<dbReference type="GO" id="GO:0003676">
    <property type="term" value="F:nucleic acid binding"/>
    <property type="evidence" value="ECO:0007669"/>
    <property type="project" value="InterPro"/>
</dbReference>
<name>A0A330L2K4_9BACT</name>
<dbReference type="InterPro" id="IPR019874">
    <property type="entry name" value="RF_methyltr_PrmC"/>
</dbReference>
<dbReference type="PANTHER" id="PTHR18895">
    <property type="entry name" value="HEMK METHYLTRANSFERASE"/>
    <property type="match status" value="1"/>
</dbReference>
<feature type="binding site" evidence="5">
    <location>
        <begin position="200"/>
        <end position="203"/>
    </location>
    <ligand>
        <name>substrate</name>
    </ligand>
</feature>
<evidence type="ECO:0000256" key="1">
    <source>
        <dbReference type="ARBA" id="ARBA00022603"/>
    </source>
</evidence>
<evidence type="ECO:0000256" key="5">
    <source>
        <dbReference type="HAMAP-Rule" id="MF_02126"/>
    </source>
</evidence>
<organism evidence="8 9">
    <name type="scientific">Nitrospira lenta</name>
    <dbReference type="NCBI Taxonomy" id="1436998"/>
    <lineage>
        <taxon>Bacteria</taxon>
        <taxon>Pseudomonadati</taxon>
        <taxon>Nitrospirota</taxon>
        <taxon>Nitrospiria</taxon>
        <taxon>Nitrospirales</taxon>
        <taxon>Nitrospiraceae</taxon>
        <taxon>Nitrospira</taxon>
    </lineage>
</organism>
<sequence length="296" mass="32335">MVALVMPELKTVGALIVWARQSLVRAGVSNGAQEAAWLVEHALSVRSHQLVSHADRLVSPAVQACIESLIARRVAREPLQYLLGTQEFCGLEFSVSPAVLIPRPETELLIHHAIEHVQRLSNSAIVDVGTGSGCVAITLAVRLKGQRILAVDRSPEALEVAQVNAMKHGVRDRIEWLEGDLLSPLQARRAAGMIDVIVSNPPYISESDWAGLEPEVRVFEPRMALVGGEQGTEFHERLLRESREFLVPGGVLVMEMGAGQAPIVRQLAERVGGYRALRIIEDAAGIERVVIAQRME</sequence>
<reference evidence="9" key="1">
    <citation type="submission" date="2018-04" db="EMBL/GenBank/DDBJ databases">
        <authorList>
            <person name="Lucker S."/>
            <person name="Sakoula D."/>
        </authorList>
    </citation>
    <scope>NUCLEOTIDE SEQUENCE [LARGE SCALE GENOMIC DNA]</scope>
</reference>
<proteinExistence type="inferred from homology"/>
<dbReference type="HAMAP" id="MF_02126">
    <property type="entry name" value="RF_methyltr_PrmC"/>
    <property type="match status" value="1"/>
</dbReference>
<dbReference type="GO" id="GO:0102559">
    <property type="term" value="F:peptide chain release factor N(5)-glutamine methyltransferase activity"/>
    <property type="evidence" value="ECO:0007669"/>
    <property type="project" value="UniProtKB-EC"/>
</dbReference>
<evidence type="ECO:0000313" key="8">
    <source>
        <dbReference type="EMBL" id="SPP63433.1"/>
    </source>
</evidence>
<dbReference type="Proteomes" id="UP000248168">
    <property type="component" value="Unassembled WGS sequence"/>
</dbReference>
<dbReference type="OrthoDB" id="9800643at2"/>
<dbReference type="InterPro" id="IPR040758">
    <property type="entry name" value="PrmC_N"/>
</dbReference>
<evidence type="ECO:0000256" key="4">
    <source>
        <dbReference type="ARBA" id="ARBA00048391"/>
    </source>
</evidence>
<comment type="caution">
    <text evidence="5">Lacks conserved residue(s) required for the propagation of feature annotation.</text>
</comment>
<gene>
    <name evidence="5 8" type="primary">prmC</name>
    <name evidence="8" type="ORF">NITLEN_10519</name>
</gene>
<comment type="function">
    <text evidence="5">Methylates the class 1 translation termination release factors RF1/PrfA and RF2/PrfB on the glutamine residue of the universally conserved GGQ motif.</text>
</comment>
<comment type="similarity">
    <text evidence="5">Belongs to the protein N5-glutamine methyltransferase family. PrmC subfamily.</text>
</comment>
<dbReference type="Pfam" id="PF05175">
    <property type="entry name" value="MTS"/>
    <property type="match status" value="1"/>
</dbReference>
<comment type="catalytic activity">
    <reaction evidence="4 5">
        <text>L-glutaminyl-[peptide chain release factor] + S-adenosyl-L-methionine = N(5)-methyl-L-glutaminyl-[peptide chain release factor] + S-adenosyl-L-homocysteine + H(+)</text>
        <dbReference type="Rhea" id="RHEA:42896"/>
        <dbReference type="Rhea" id="RHEA-COMP:10271"/>
        <dbReference type="Rhea" id="RHEA-COMP:10272"/>
        <dbReference type="ChEBI" id="CHEBI:15378"/>
        <dbReference type="ChEBI" id="CHEBI:30011"/>
        <dbReference type="ChEBI" id="CHEBI:57856"/>
        <dbReference type="ChEBI" id="CHEBI:59789"/>
        <dbReference type="ChEBI" id="CHEBI:61891"/>
        <dbReference type="EC" id="2.1.1.297"/>
    </reaction>
</comment>
<dbReference type="GO" id="GO:0032259">
    <property type="term" value="P:methylation"/>
    <property type="evidence" value="ECO:0007669"/>
    <property type="project" value="UniProtKB-KW"/>
</dbReference>
<dbReference type="EMBL" id="OUNR01000001">
    <property type="protein sequence ID" value="SPP63433.1"/>
    <property type="molecule type" value="Genomic_DNA"/>
</dbReference>
<dbReference type="Pfam" id="PF17827">
    <property type="entry name" value="PrmC_N"/>
    <property type="match status" value="1"/>
</dbReference>
<feature type="binding site" evidence="5">
    <location>
        <position position="200"/>
    </location>
    <ligand>
        <name>S-adenosyl-L-methionine</name>
        <dbReference type="ChEBI" id="CHEBI:59789"/>
    </ligand>
</feature>
<dbReference type="PANTHER" id="PTHR18895:SF74">
    <property type="entry name" value="MTRF1L RELEASE FACTOR GLUTAMINE METHYLTRANSFERASE"/>
    <property type="match status" value="1"/>
</dbReference>
<dbReference type="Gene3D" id="3.40.50.150">
    <property type="entry name" value="Vaccinia Virus protein VP39"/>
    <property type="match status" value="1"/>
</dbReference>
<dbReference type="Gene3D" id="1.10.8.10">
    <property type="entry name" value="DNA helicase RuvA subunit, C-terminal domain"/>
    <property type="match status" value="1"/>
</dbReference>
<dbReference type="AlphaFoldDB" id="A0A330L2K4"/>
<feature type="binding site" evidence="5">
    <location>
        <begin position="129"/>
        <end position="133"/>
    </location>
    <ligand>
        <name>S-adenosyl-L-methionine</name>
        <dbReference type="ChEBI" id="CHEBI:59789"/>
    </ligand>
</feature>
<keyword evidence="9" id="KW-1185">Reference proteome</keyword>
<keyword evidence="2 5" id="KW-0808">Transferase</keyword>
<evidence type="ECO:0000256" key="2">
    <source>
        <dbReference type="ARBA" id="ARBA00022679"/>
    </source>
</evidence>
<accession>A0A330L2K4</accession>
<dbReference type="NCBIfam" id="TIGR03534">
    <property type="entry name" value="RF_mod_PrmC"/>
    <property type="match status" value="1"/>
</dbReference>
<feature type="binding site" evidence="5">
    <location>
        <position position="152"/>
    </location>
    <ligand>
        <name>S-adenosyl-L-methionine</name>
        <dbReference type="ChEBI" id="CHEBI:59789"/>
    </ligand>
</feature>
<protein>
    <recommendedName>
        <fullName evidence="5">Release factor glutamine methyltransferase</fullName>
        <shortName evidence="5">RF MTase</shortName>
        <ecNumber evidence="5">2.1.1.297</ecNumber>
    </recommendedName>
    <alternativeName>
        <fullName evidence="5">N5-glutamine methyltransferase PrmC</fullName>
    </alternativeName>
    <alternativeName>
        <fullName evidence="5">Protein-(glutamine-N5) MTase PrmC</fullName>
    </alternativeName>
    <alternativeName>
        <fullName evidence="5">Protein-glutamine N-methyltransferase PrmC</fullName>
    </alternativeName>
</protein>
<dbReference type="InterPro" id="IPR004556">
    <property type="entry name" value="HemK-like"/>
</dbReference>
<feature type="domain" description="Methyltransferase small" evidence="6">
    <location>
        <begin position="114"/>
        <end position="206"/>
    </location>
</feature>
<dbReference type="InterPro" id="IPR050320">
    <property type="entry name" value="N5-glutamine_MTase"/>
</dbReference>
<evidence type="ECO:0000256" key="3">
    <source>
        <dbReference type="ARBA" id="ARBA00022691"/>
    </source>
</evidence>
<dbReference type="InterPro" id="IPR002052">
    <property type="entry name" value="DNA_methylase_N6_adenine_CS"/>
</dbReference>
<evidence type="ECO:0000259" key="6">
    <source>
        <dbReference type="Pfam" id="PF05175"/>
    </source>
</evidence>
<dbReference type="NCBIfam" id="TIGR00536">
    <property type="entry name" value="hemK_fam"/>
    <property type="match status" value="1"/>
</dbReference>
<evidence type="ECO:0000313" key="9">
    <source>
        <dbReference type="Proteomes" id="UP000248168"/>
    </source>
</evidence>
<dbReference type="InterPro" id="IPR029063">
    <property type="entry name" value="SAM-dependent_MTases_sf"/>
</dbReference>
<dbReference type="SUPFAM" id="SSF53335">
    <property type="entry name" value="S-adenosyl-L-methionine-dependent methyltransferases"/>
    <property type="match status" value="1"/>
</dbReference>
<dbReference type="CDD" id="cd02440">
    <property type="entry name" value="AdoMet_MTases"/>
    <property type="match status" value="1"/>
</dbReference>